<feature type="compositionally biased region" description="Low complexity" evidence="1">
    <location>
        <begin position="33"/>
        <end position="43"/>
    </location>
</feature>
<keyword evidence="2" id="KW-1133">Transmembrane helix</keyword>
<accession>A0A1J9R8D5</accession>
<feature type="compositionally biased region" description="Acidic residues" evidence="1">
    <location>
        <begin position="90"/>
        <end position="110"/>
    </location>
</feature>
<feature type="region of interest" description="Disordered" evidence="1">
    <location>
        <begin position="24"/>
        <end position="127"/>
    </location>
</feature>
<dbReference type="EMBL" id="MNUE01000011">
    <property type="protein sequence ID" value="OJD36450.1"/>
    <property type="molecule type" value="Genomic_DNA"/>
</dbReference>
<evidence type="ECO:0000256" key="2">
    <source>
        <dbReference type="SAM" id="Phobius"/>
    </source>
</evidence>
<keyword evidence="2" id="KW-0812">Transmembrane</keyword>
<dbReference type="PANTHER" id="PTHR35041:SF6">
    <property type="entry name" value="FORMYLMETHIONINE DEFORMYLASE-LIKE PROTEIN-RELATED"/>
    <property type="match status" value="1"/>
</dbReference>
<feature type="transmembrane region" description="Helical" evidence="2">
    <location>
        <begin position="600"/>
        <end position="622"/>
    </location>
</feature>
<feature type="compositionally biased region" description="Polar residues" evidence="1">
    <location>
        <begin position="411"/>
        <end position="420"/>
    </location>
</feature>
<feature type="region of interest" description="Disordered" evidence="1">
    <location>
        <begin position="410"/>
        <end position="461"/>
    </location>
</feature>
<protein>
    <submittedName>
        <fullName evidence="3">Formylmethionine deformylase-like protein</fullName>
    </submittedName>
</protein>
<comment type="caution">
    <text evidence="3">The sequence shown here is derived from an EMBL/GenBank/DDBJ whole genome shotgun (WGS) entry which is preliminary data.</text>
</comment>
<dbReference type="RefSeq" id="XP_020132710.1">
    <property type="nucleotide sequence ID" value="XM_020270289.1"/>
</dbReference>
<feature type="transmembrane region" description="Helical" evidence="2">
    <location>
        <begin position="538"/>
        <end position="559"/>
    </location>
</feature>
<dbReference type="GeneID" id="31010548"/>
<evidence type="ECO:0000256" key="1">
    <source>
        <dbReference type="SAM" id="MobiDB-lite"/>
    </source>
</evidence>
<reference evidence="3 4" key="1">
    <citation type="submission" date="2016-10" db="EMBL/GenBank/DDBJ databases">
        <title>Proteomics and genomics reveal pathogen-plant mechanisms compatible with a hemibiotrophic lifestyle of Diplodia corticola.</title>
        <authorList>
            <person name="Fernandes I."/>
            <person name="De Jonge R."/>
            <person name="Van De Peer Y."/>
            <person name="Devreese B."/>
            <person name="Alves A."/>
            <person name="Esteves A.C."/>
        </authorList>
    </citation>
    <scope>NUCLEOTIDE SEQUENCE [LARGE SCALE GENOMIC DNA]</scope>
    <source>
        <strain evidence="3 4">CBS 112549</strain>
    </source>
</reference>
<dbReference type="OrthoDB" id="5322539at2759"/>
<evidence type="ECO:0000313" key="3">
    <source>
        <dbReference type="EMBL" id="OJD36450.1"/>
    </source>
</evidence>
<dbReference type="PANTHER" id="PTHR35041">
    <property type="entry name" value="MEDIATOR OF RNA POLYMERASE II TRANSCRIPTION SUBUNIT 1"/>
    <property type="match status" value="1"/>
</dbReference>
<organism evidence="3 4">
    <name type="scientific">Diplodia corticola</name>
    <dbReference type="NCBI Taxonomy" id="236234"/>
    <lineage>
        <taxon>Eukaryota</taxon>
        <taxon>Fungi</taxon>
        <taxon>Dikarya</taxon>
        <taxon>Ascomycota</taxon>
        <taxon>Pezizomycotina</taxon>
        <taxon>Dothideomycetes</taxon>
        <taxon>Dothideomycetes incertae sedis</taxon>
        <taxon>Botryosphaeriales</taxon>
        <taxon>Botryosphaeriaceae</taxon>
        <taxon>Diplodia</taxon>
    </lineage>
</organism>
<dbReference type="Proteomes" id="UP000183809">
    <property type="component" value="Unassembled WGS sequence"/>
</dbReference>
<evidence type="ECO:0000313" key="4">
    <source>
        <dbReference type="Proteomes" id="UP000183809"/>
    </source>
</evidence>
<dbReference type="STRING" id="236234.A0A1J9R8D5"/>
<sequence length="1044" mass="113523">MSFTSTSLFDTTPMRGLSGMLYKWLPKDDTSNAPAVPAASVASTPRTTLGKRKRDAPTQPRQTPVQPNPAPAEPRSYGMRNRPAKSYAEIDSDDELIDESDPGSDSDSDYDTAPRKKPQKPKTKPLPKHLIFPFMRLPRELRDMIYAHALTDPIGALYIEERFHRYRRKAARVDAGPQSYLANYSHWTEQNPAQAMARWPIAEGYYAPNAKRPKPHRATLSPSLLAVSRRINAEATSVLYSQPLVFADAGALHAFLAPLPVAPAREALRDVTVLGVRGSWERSMRAAFDVAALTLLAEGATNLNVLRYHDEGFRDEPSADEGPRRAARRFYRRALHWLDVVARERGVDEAVGVVQVICLNNEVWGRDDPDVMIGEYWDELKRPPAPAQNRAVVDAATMGSLHPNHELEGLASQSRQQSATPCHDNSAPEISRSSSPVSGWFGRGHAQPQDDPPSFHESTNALNPATKSHFIEDATQLQPTDSRTSRTASWRIHWRSPTLMMFFLIAGIAFALGHHFHYQSLDGTTVSTETSQQWAIRIGTGLAFLCKTSLAASVGVAYTQRLWVTVKKRVLSLQNLDDAFSLTTDPFSFFSSRVLISAKLLCLLAACMWCIPIVATITPATLSVRAGLSNDTSSMRVPRPSYGNEIWGITWVNFEGVGRIESPSAAVNRLIATTSSSIAILPFTAPSPNSSYTLDFYAPAIKCETLSAAISNNTIKLDDPTTLEKAWNESMYSDMKKSSTFEQLYIGKTMSVLDTYYIPNHFFINTNGASGRNYSCHMWNASYTVDFVSLSGTLSSTITDLSPVSPLAINGSGVATADYAPGEIAYWSLYSALSDIIVTSVYYGSTCSLNGADTSIFKSGIPACPEIMNDTVGGCSGSGASSGFQSILSPWMCRGGSVPRAVEDLSHNVSLSLMSSALFSNATDAAVTVSLPQNYYAYNRRNLLCAYLAAVVAALACVAVGAHAYGVNGYSASQSFSSVLFTTRNPDLDALARGQCLGEQPTPGEVKGTMLRYGVLRSGGGGVPHVAFGLRDTVGPLKKGELCS</sequence>
<dbReference type="AlphaFoldDB" id="A0A1J9R8D5"/>
<gene>
    <name evidence="3" type="ORF">BKCO1_1100011</name>
</gene>
<keyword evidence="4" id="KW-1185">Reference proteome</keyword>
<feature type="transmembrane region" description="Helical" evidence="2">
    <location>
        <begin position="946"/>
        <end position="967"/>
    </location>
</feature>
<proteinExistence type="predicted"/>
<feature type="compositionally biased region" description="Basic residues" evidence="1">
    <location>
        <begin position="115"/>
        <end position="127"/>
    </location>
</feature>
<keyword evidence="2" id="KW-0472">Membrane</keyword>
<feature type="transmembrane region" description="Helical" evidence="2">
    <location>
        <begin position="499"/>
        <end position="518"/>
    </location>
</feature>
<name>A0A1J9R8D5_9PEZI</name>